<evidence type="ECO:0000256" key="5">
    <source>
        <dbReference type="ARBA" id="ARBA00022833"/>
    </source>
</evidence>
<dbReference type="PROSITE" id="PS50158">
    <property type="entry name" value="ZF_CCHC"/>
    <property type="match status" value="1"/>
</dbReference>
<evidence type="ECO:0000256" key="3">
    <source>
        <dbReference type="ARBA" id="ARBA00022737"/>
    </source>
</evidence>
<dbReference type="SMART" id="SM00343">
    <property type="entry name" value="ZnF_C2HC"/>
    <property type="match status" value="5"/>
</dbReference>
<evidence type="ECO:0000259" key="10">
    <source>
        <dbReference type="PROSITE" id="PS50102"/>
    </source>
</evidence>
<dbReference type="InterPro" id="IPR001878">
    <property type="entry name" value="Znf_CCHC"/>
</dbReference>
<organism evidence="12 13">
    <name type="scientific">Tothia fuscella</name>
    <dbReference type="NCBI Taxonomy" id="1048955"/>
    <lineage>
        <taxon>Eukaryota</taxon>
        <taxon>Fungi</taxon>
        <taxon>Dikarya</taxon>
        <taxon>Ascomycota</taxon>
        <taxon>Pezizomycotina</taxon>
        <taxon>Dothideomycetes</taxon>
        <taxon>Pleosporomycetidae</taxon>
        <taxon>Venturiales</taxon>
        <taxon>Cylindrosympodiaceae</taxon>
        <taxon>Tothia</taxon>
    </lineage>
</organism>
<feature type="region of interest" description="Disordered" evidence="9">
    <location>
        <begin position="527"/>
        <end position="557"/>
    </location>
</feature>
<evidence type="ECO:0000256" key="4">
    <source>
        <dbReference type="ARBA" id="ARBA00022771"/>
    </source>
</evidence>
<comment type="caution">
    <text evidence="12">The sequence shown here is derived from an EMBL/GenBank/DDBJ whole genome shotgun (WGS) entry which is preliminary data.</text>
</comment>
<evidence type="ECO:0000313" key="13">
    <source>
        <dbReference type="Proteomes" id="UP000800235"/>
    </source>
</evidence>
<feature type="compositionally biased region" description="Basic and acidic residues" evidence="9">
    <location>
        <begin position="92"/>
        <end position="101"/>
    </location>
</feature>
<feature type="compositionally biased region" description="Polar residues" evidence="9">
    <location>
        <begin position="814"/>
        <end position="823"/>
    </location>
</feature>
<dbReference type="GO" id="GO:0071037">
    <property type="term" value="P:nuclear polyadenylation-dependent snRNA catabolic process"/>
    <property type="evidence" value="ECO:0007669"/>
    <property type="project" value="TreeGrafter"/>
</dbReference>
<sequence>MDVEGEDSRSAAFTGKGLKRPATEAIDRETSSKRIATEADNDENSSTNDTAKSSSGEPGSLEHAVQKATPSSEQLANKFKEKKARRKAARKALRDEHGDKVDDTDDIAISGRRIRLKNLHMKATEESLKTFFKDAGFNLEAVDLGIKEELNLNLRYSRGKWPAFLDFATPTEAYEAAVKLHGALFMDVRLSIDCVNQTRAGPRWGTRKGRRSKKNQPIQALSFEEGEINEDDTTSNELVDVSGEHKLNGSQKNDIVETVRKHRCWTTQLSFARLTELADQRRTVYVTVNGESIQHLVLDEDRVKATKTVSSSIPAKCLQGLFGVFQSRGVCGPEQLDLVLLYDTEEHATLAAANLNNVQPSNFEVDFTITATLFSGAEFGSLRYGSQNRKWSGRTRKWLRTEDYVCDVLATSVAELLISRIEQGELSLGHYMEQSKFLALPNQESGHGKNNNPHPSTSTSYDANAPFTISTNPTIIEQPKPQTTQTELANPQAVAEELLASFPQFSASNSVEETVFLHSQPTKTNIASTMDGSASRPYELDLSPEPQSGKKAQDFQMRDQHYPSRSTLGHLSPNERELQHRYWGRWHDAEPTRCPTCSQDGHMSETCPLRTCSNCNEFDKHFTSACPRAQKCSRCGEKNHNVGSCTSKLKLIGDELECDLCSGTGHTGDECSHLYITYHPDRLEVLQKVASMSRACYQCGSKLHWGDDCPLAPRSTKLFTNIFSSKEANRYLLRPQQTITAAVAPPQRNGGISIKGRAARDFIAMESDEDSEYEPSAFIHKKTDHAPSHGQISMNVGTSRSFNDNSHLPARPANNVNYRYNSNVPPPPGASEPPYRDHPAYPPPHSYNTRRRSRSPDRNPQGSHNGYRVRDRNDGPQQRPAFPLPTRPPKKKRGKGPKGQN</sequence>
<keyword evidence="8" id="KW-0694">RNA-binding</keyword>
<dbReference type="AlphaFoldDB" id="A0A9P4P4X4"/>
<dbReference type="InterPro" id="IPR035979">
    <property type="entry name" value="RBD_domain_sf"/>
</dbReference>
<keyword evidence="4 7" id="KW-0863">Zinc-finger</keyword>
<dbReference type="InterPro" id="IPR051644">
    <property type="entry name" value="TRAMP_AT-DNA-binding"/>
</dbReference>
<dbReference type="GO" id="GO:0071039">
    <property type="term" value="P:nuclear polyadenylation-dependent CUT catabolic process"/>
    <property type="evidence" value="ECO:0007669"/>
    <property type="project" value="TreeGrafter"/>
</dbReference>
<evidence type="ECO:0000259" key="11">
    <source>
        <dbReference type="PROSITE" id="PS50158"/>
    </source>
</evidence>
<dbReference type="GO" id="GO:0008270">
    <property type="term" value="F:zinc ion binding"/>
    <property type="evidence" value="ECO:0007669"/>
    <property type="project" value="UniProtKB-KW"/>
</dbReference>
<dbReference type="Gene3D" id="4.10.60.10">
    <property type="entry name" value="Zinc finger, CCHC-type"/>
    <property type="match status" value="1"/>
</dbReference>
<feature type="compositionally biased region" description="Polar residues" evidence="9">
    <location>
        <begin position="44"/>
        <end position="57"/>
    </location>
</feature>
<accession>A0A9P4P4X4</accession>
<dbReference type="SUPFAM" id="SSF54928">
    <property type="entry name" value="RNA-binding domain, RBD"/>
    <property type="match status" value="1"/>
</dbReference>
<dbReference type="Proteomes" id="UP000800235">
    <property type="component" value="Unassembled WGS sequence"/>
</dbReference>
<evidence type="ECO:0000256" key="9">
    <source>
        <dbReference type="SAM" id="MobiDB-lite"/>
    </source>
</evidence>
<keyword evidence="6" id="KW-0539">Nucleus</keyword>
<evidence type="ECO:0000256" key="8">
    <source>
        <dbReference type="PROSITE-ProRule" id="PRU00176"/>
    </source>
</evidence>
<comment type="subcellular location">
    <subcellularLocation>
        <location evidence="1">Nucleus</location>
    </subcellularLocation>
</comment>
<dbReference type="EMBL" id="MU007010">
    <property type="protein sequence ID" value="KAF2436601.1"/>
    <property type="molecule type" value="Genomic_DNA"/>
</dbReference>
<dbReference type="PANTHER" id="PTHR46543">
    <property type="entry name" value="ZINC FINGER CCHC DOMAIN-CONTAINING PROTEIN 7"/>
    <property type="match status" value="1"/>
</dbReference>
<dbReference type="InterPro" id="IPR012677">
    <property type="entry name" value="Nucleotide-bd_a/b_plait_sf"/>
</dbReference>
<dbReference type="Gene3D" id="3.30.70.330">
    <property type="match status" value="1"/>
</dbReference>
<feature type="domain" description="CCHC-type" evidence="11">
    <location>
        <begin position="696"/>
        <end position="710"/>
    </location>
</feature>
<reference evidence="12" key="1">
    <citation type="journal article" date="2020" name="Stud. Mycol.">
        <title>101 Dothideomycetes genomes: a test case for predicting lifestyles and emergence of pathogens.</title>
        <authorList>
            <person name="Haridas S."/>
            <person name="Albert R."/>
            <person name="Binder M."/>
            <person name="Bloem J."/>
            <person name="Labutti K."/>
            <person name="Salamov A."/>
            <person name="Andreopoulos B."/>
            <person name="Baker S."/>
            <person name="Barry K."/>
            <person name="Bills G."/>
            <person name="Bluhm B."/>
            <person name="Cannon C."/>
            <person name="Castanera R."/>
            <person name="Culley D."/>
            <person name="Daum C."/>
            <person name="Ezra D."/>
            <person name="Gonzalez J."/>
            <person name="Henrissat B."/>
            <person name="Kuo A."/>
            <person name="Liang C."/>
            <person name="Lipzen A."/>
            <person name="Lutzoni F."/>
            <person name="Magnuson J."/>
            <person name="Mondo S."/>
            <person name="Nolan M."/>
            <person name="Ohm R."/>
            <person name="Pangilinan J."/>
            <person name="Park H.-J."/>
            <person name="Ramirez L."/>
            <person name="Alfaro M."/>
            <person name="Sun H."/>
            <person name="Tritt A."/>
            <person name="Yoshinaga Y."/>
            <person name="Zwiers L.-H."/>
            <person name="Turgeon B."/>
            <person name="Goodwin S."/>
            <person name="Spatafora J."/>
            <person name="Crous P."/>
            <person name="Grigoriev I."/>
        </authorList>
    </citation>
    <scope>NUCLEOTIDE SEQUENCE</scope>
    <source>
        <strain evidence="12">CBS 130266</strain>
    </source>
</reference>
<protein>
    <submittedName>
        <fullName evidence="12">Uncharacterized protein</fullName>
    </submittedName>
</protein>
<evidence type="ECO:0000313" key="12">
    <source>
        <dbReference type="EMBL" id="KAF2436601.1"/>
    </source>
</evidence>
<dbReference type="GO" id="GO:0071031">
    <property type="term" value="P:nuclear mRNA surveillance of mRNA 3'-end processing"/>
    <property type="evidence" value="ECO:0007669"/>
    <property type="project" value="TreeGrafter"/>
</dbReference>
<keyword evidence="13" id="KW-1185">Reference proteome</keyword>
<feature type="region of interest" description="Disordered" evidence="9">
    <location>
        <begin position="783"/>
        <end position="901"/>
    </location>
</feature>
<evidence type="ECO:0000256" key="7">
    <source>
        <dbReference type="PROSITE-ProRule" id="PRU00047"/>
    </source>
</evidence>
<feature type="compositionally biased region" description="Basic residues" evidence="9">
    <location>
        <begin position="80"/>
        <end position="91"/>
    </location>
</feature>
<dbReference type="GO" id="GO:0003723">
    <property type="term" value="F:RNA binding"/>
    <property type="evidence" value="ECO:0007669"/>
    <property type="project" value="UniProtKB-UniRule"/>
</dbReference>
<feature type="domain" description="RRM" evidence="10">
    <location>
        <begin position="112"/>
        <end position="197"/>
    </location>
</feature>
<dbReference type="GO" id="GO:0071036">
    <property type="term" value="P:nuclear polyadenylation-dependent snoRNA catabolic process"/>
    <property type="evidence" value="ECO:0007669"/>
    <property type="project" value="TreeGrafter"/>
</dbReference>
<keyword evidence="3" id="KW-0677">Repeat</keyword>
<dbReference type="GO" id="GO:0031499">
    <property type="term" value="C:TRAMP complex"/>
    <property type="evidence" value="ECO:0007669"/>
    <property type="project" value="TreeGrafter"/>
</dbReference>
<keyword evidence="5" id="KW-0862">Zinc</keyword>
<dbReference type="GO" id="GO:0071035">
    <property type="term" value="P:nuclear polyadenylation-dependent rRNA catabolic process"/>
    <property type="evidence" value="ECO:0007669"/>
    <property type="project" value="TreeGrafter"/>
</dbReference>
<feature type="compositionally biased region" description="Basic residues" evidence="9">
    <location>
        <begin position="888"/>
        <end position="901"/>
    </location>
</feature>
<dbReference type="GO" id="GO:0071038">
    <property type="term" value="P:TRAMP-dependent tRNA surveillance pathway"/>
    <property type="evidence" value="ECO:0007669"/>
    <property type="project" value="TreeGrafter"/>
</dbReference>
<feature type="compositionally biased region" description="Polar residues" evidence="9">
    <location>
        <begin position="790"/>
        <end position="806"/>
    </location>
</feature>
<dbReference type="PANTHER" id="PTHR46543:SF1">
    <property type="entry name" value="ZINC FINGER CCHC DOMAIN-CONTAINING PROTEIN 7"/>
    <property type="match status" value="1"/>
</dbReference>
<evidence type="ECO:0000256" key="6">
    <source>
        <dbReference type="ARBA" id="ARBA00023242"/>
    </source>
</evidence>
<keyword evidence="2" id="KW-0479">Metal-binding</keyword>
<dbReference type="InterPro" id="IPR000504">
    <property type="entry name" value="RRM_dom"/>
</dbReference>
<dbReference type="PROSITE" id="PS50102">
    <property type="entry name" value="RRM"/>
    <property type="match status" value="1"/>
</dbReference>
<evidence type="ECO:0000256" key="2">
    <source>
        <dbReference type="ARBA" id="ARBA00022723"/>
    </source>
</evidence>
<gene>
    <name evidence="12" type="ORF">EJ08DRAFT_691762</name>
</gene>
<feature type="compositionally biased region" description="Basic and acidic residues" evidence="9">
    <location>
        <begin position="21"/>
        <end position="37"/>
    </location>
</feature>
<dbReference type="OrthoDB" id="7608935at2759"/>
<feature type="region of interest" description="Disordered" evidence="9">
    <location>
        <begin position="442"/>
        <end position="485"/>
    </location>
</feature>
<name>A0A9P4P4X4_9PEZI</name>
<proteinExistence type="predicted"/>
<feature type="region of interest" description="Disordered" evidence="9">
    <location>
        <begin position="1"/>
        <end position="104"/>
    </location>
</feature>
<evidence type="ECO:0000256" key="1">
    <source>
        <dbReference type="ARBA" id="ARBA00004123"/>
    </source>
</evidence>